<protein>
    <submittedName>
        <fullName evidence="1">Uncharacterized protein</fullName>
    </submittedName>
</protein>
<organism evidence="1">
    <name type="scientific">marine sediment metagenome</name>
    <dbReference type="NCBI Taxonomy" id="412755"/>
    <lineage>
        <taxon>unclassified sequences</taxon>
        <taxon>metagenomes</taxon>
        <taxon>ecological metagenomes</taxon>
    </lineage>
</organism>
<sequence>MSYQELIKQCEAAWQRLYGSRSRLQVEYSGGKFWIGEIVVDLSGKTKSLPAISTSYTLVGFEKFIGVLQTK</sequence>
<evidence type="ECO:0000313" key="1">
    <source>
        <dbReference type="EMBL" id="KKN37027.1"/>
    </source>
</evidence>
<name>A0A0F9QJ25_9ZZZZ</name>
<dbReference type="EMBL" id="LAZR01001927">
    <property type="protein sequence ID" value="KKN37027.1"/>
    <property type="molecule type" value="Genomic_DNA"/>
</dbReference>
<reference evidence="1" key="1">
    <citation type="journal article" date="2015" name="Nature">
        <title>Complex archaea that bridge the gap between prokaryotes and eukaryotes.</title>
        <authorList>
            <person name="Spang A."/>
            <person name="Saw J.H."/>
            <person name="Jorgensen S.L."/>
            <person name="Zaremba-Niedzwiedzka K."/>
            <person name="Martijn J."/>
            <person name="Lind A.E."/>
            <person name="van Eijk R."/>
            <person name="Schleper C."/>
            <person name="Guy L."/>
            <person name="Ettema T.J."/>
        </authorList>
    </citation>
    <scope>NUCLEOTIDE SEQUENCE</scope>
</reference>
<comment type="caution">
    <text evidence="1">The sequence shown here is derived from an EMBL/GenBank/DDBJ whole genome shotgun (WGS) entry which is preliminary data.</text>
</comment>
<accession>A0A0F9QJ25</accession>
<gene>
    <name evidence="1" type="ORF">LCGC14_0767870</name>
</gene>
<proteinExistence type="predicted"/>
<dbReference type="AlphaFoldDB" id="A0A0F9QJ25"/>